<evidence type="ECO:0000313" key="2">
    <source>
        <dbReference type="Proteomes" id="UP000199421"/>
    </source>
</evidence>
<name>A0A1H7I9Y4_OLID1</name>
<proteinExistence type="predicted"/>
<reference evidence="2" key="1">
    <citation type="submission" date="2016-10" db="EMBL/GenBank/DDBJ databases">
        <authorList>
            <person name="Varghese N."/>
            <person name="Submissions S."/>
        </authorList>
    </citation>
    <scope>NUCLEOTIDE SEQUENCE [LARGE SCALE GENOMIC DNA]</scope>
    <source>
        <strain evidence="2">DSM 18733</strain>
    </source>
</reference>
<dbReference type="AlphaFoldDB" id="A0A1H7I9Y4"/>
<gene>
    <name evidence="1" type="ORF">SAMN05661044_00633</name>
</gene>
<dbReference type="OrthoDB" id="660922at2"/>
<organism evidence="1 2">
    <name type="scientific">Olivibacter domesticus</name>
    <name type="common">Pseudosphingobacterium domesticum</name>
    <dbReference type="NCBI Taxonomy" id="407022"/>
    <lineage>
        <taxon>Bacteria</taxon>
        <taxon>Pseudomonadati</taxon>
        <taxon>Bacteroidota</taxon>
        <taxon>Sphingobacteriia</taxon>
        <taxon>Sphingobacteriales</taxon>
        <taxon>Sphingobacteriaceae</taxon>
        <taxon>Olivibacter</taxon>
    </lineage>
</organism>
<protein>
    <recommendedName>
        <fullName evidence="3">DUF1896 domain-containing protein</fullName>
    </recommendedName>
</protein>
<evidence type="ECO:0000313" key="1">
    <source>
        <dbReference type="EMBL" id="SEK59306.1"/>
    </source>
</evidence>
<dbReference type="RefSeq" id="WP_093318187.1">
    <property type="nucleotide sequence ID" value="NZ_FOAF01000001.1"/>
</dbReference>
<accession>A0A1H7I9Y4</accession>
<keyword evidence="2" id="KW-1185">Reference proteome</keyword>
<dbReference type="STRING" id="407022.SAMN05661044_00633"/>
<sequence>MKKQIIELFWDYIVEYNPEVMFNLQENYSVRKYLDDKVEGIMPMVASYAQQGMQESEIRRICLQELTRELRPSRFHYIRNILEDDFGGRAESMRESGVLTYEVLNMMEACEPIFEQLLFSEENEDDRMIRYAITGQLAAYLEGQSTE</sequence>
<dbReference type="Proteomes" id="UP000199421">
    <property type="component" value="Unassembled WGS sequence"/>
</dbReference>
<evidence type="ECO:0008006" key="3">
    <source>
        <dbReference type="Google" id="ProtNLM"/>
    </source>
</evidence>
<dbReference type="EMBL" id="FOAF01000001">
    <property type="protein sequence ID" value="SEK59306.1"/>
    <property type="molecule type" value="Genomic_DNA"/>
</dbReference>